<feature type="compositionally biased region" description="Basic and acidic residues" evidence="1">
    <location>
        <begin position="384"/>
        <end position="398"/>
    </location>
</feature>
<dbReference type="AlphaFoldDB" id="A0AAX4JK84"/>
<protein>
    <submittedName>
        <fullName evidence="2">Uncharacterized protein</fullName>
    </submittedName>
</protein>
<dbReference type="GeneID" id="91090743"/>
<evidence type="ECO:0000313" key="2">
    <source>
        <dbReference type="EMBL" id="WWC85212.1"/>
    </source>
</evidence>
<name>A0AAX4JK84_9TREE</name>
<dbReference type="EMBL" id="CP144098">
    <property type="protein sequence ID" value="WWC85212.1"/>
    <property type="molecule type" value="Genomic_DNA"/>
</dbReference>
<feature type="compositionally biased region" description="Basic and acidic residues" evidence="1">
    <location>
        <begin position="354"/>
        <end position="371"/>
    </location>
</feature>
<dbReference type="Proteomes" id="UP001355207">
    <property type="component" value="Chromosome 1"/>
</dbReference>
<proteinExistence type="predicted"/>
<evidence type="ECO:0000256" key="1">
    <source>
        <dbReference type="SAM" id="MobiDB-lite"/>
    </source>
</evidence>
<gene>
    <name evidence="2" type="ORF">L201_000071</name>
</gene>
<accession>A0AAX4JK84</accession>
<dbReference type="RefSeq" id="XP_066071975.1">
    <property type="nucleotide sequence ID" value="XM_066215878.1"/>
</dbReference>
<reference evidence="2 3" key="1">
    <citation type="submission" date="2024-01" db="EMBL/GenBank/DDBJ databases">
        <title>Comparative genomics of Cryptococcus and Kwoniella reveals pathogenesis evolution and contrasting modes of karyotype evolution via chromosome fusion or intercentromeric recombination.</title>
        <authorList>
            <person name="Coelho M.A."/>
            <person name="David-Palma M."/>
            <person name="Shea T."/>
            <person name="Bowers K."/>
            <person name="McGinley-Smith S."/>
            <person name="Mohammad A.W."/>
            <person name="Gnirke A."/>
            <person name="Yurkov A.M."/>
            <person name="Nowrousian M."/>
            <person name="Sun S."/>
            <person name="Cuomo C.A."/>
            <person name="Heitman J."/>
        </authorList>
    </citation>
    <scope>NUCLEOTIDE SEQUENCE [LARGE SCALE GENOMIC DNA]</scope>
    <source>
        <strain evidence="2 3">CBS 6074</strain>
    </source>
</reference>
<keyword evidence="3" id="KW-1185">Reference proteome</keyword>
<feature type="region of interest" description="Disordered" evidence="1">
    <location>
        <begin position="354"/>
        <end position="398"/>
    </location>
</feature>
<organism evidence="2 3">
    <name type="scientific">Kwoniella dendrophila CBS 6074</name>
    <dbReference type="NCBI Taxonomy" id="1295534"/>
    <lineage>
        <taxon>Eukaryota</taxon>
        <taxon>Fungi</taxon>
        <taxon>Dikarya</taxon>
        <taxon>Basidiomycota</taxon>
        <taxon>Agaricomycotina</taxon>
        <taxon>Tremellomycetes</taxon>
        <taxon>Tremellales</taxon>
        <taxon>Cryptococcaceae</taxon>
        <taxon>Kwoniella</taxon>
    </lineage>
</organism>
<sequence length="398" mass="45453">MSFPKDDTWTFDGSSNMFVHKKRLLSDDEPTSILNSRQAFVDMFRLTRRTNDTGKYPTSYLVNEFTFKSANPEWINLDGNSSPINEITRLYEILDDNRYHISSCTSKSCIGSANLNTVEHVDEAFHRDESGNCNIEKPSNPPTVKNDGSSLIDLMGKIERTPNTRFENPFYPENGNDFSIVPSKIQFSLLHIRPDLNIDKSEIIPSRLNSNGNKISFNILCRADLSFPFERRHQGNDDVEEDLDSIPDHLYYTPIYTESRNAESLKSRSVVAVDPGTRLKMLAAKELGKLPRSRGLASMIINEGKNPNSKLVSMSIMTKQGQPVTSEHHQEMKDDLDNEIDSFLEDLTGRDRSYLEERRRTTNEGEKKDRISSANRLSRSNARRRNDGARQSIFKEEL</sequence>
<evidence type="ECO:0000313" key="3">
    <source>
        <dbReference type="Proteomes" id="UP001355207"/>
    </source>
</evidence>